<gene>
    <name evidence="1" type="ORF">O1D97_04735</name>
</gene>
<dbReference type="EMBL" id="JAPUBN010000011">
    <property type="protein sequence ID" value="MCZ2720970.1"/>
    <property type="molecule type" value="Genomic_DNA"/>
</dbReference>
<sequence length="105" mass="11219">MGKRYLLYGKYGRARVLLNPAALTVDGSTGSPIRVAKSTLKPSPSSMISPALSERSTEALMVSSPSYKEGDLFSSVRFADANNELNSSRAGCVLGKALSIELIFF</sequence>
<comment type="caution">
    <text evidence="1">The sequence shown here is derived from an EMBL/GenBank/DDBJ whole genome shotgun (WGS) entry which is preliminary data.</text>
</comment>
<reference evidence="1" key="1">
    <citation type="submission" date="2022-12" db="EMBL/GenBank/DDBJ databases">
        <title>Marinomonas 15G1-11 sp. nov, isolated from marine algae.</title>
        <authorList>
            <person name="Butt M."/>
            <person name="Choi D.G."/>
            <person name="Kim J.M."/>
            <person name="Lee J.K."/>
            <person name="Baek J.H."/>
            <person name="Jeon C.O."/>
        </authorList>
    </citation>
    <scope>NUCLEOTIDE SEQUENCE</scope>
    <source>
        <strain evidence="1">15G1-11</strain>
    </source>
</reference>
<protein>
    <submittedName>
        <fullName evidence="1">Uncharacterized protein</fullName>
    </submittedName>
</protein>
<name>A0ABT4JRG2_9GAMM</name>
<dbReference type="Proteomes" id="UP001149719">
    <property type="component" value="Unassembled WGS sequence"/>
</dbReference>
<evidence type="ECO:0000313" key="2">
    <source>
        <dbReference type="Proteomes" id="UP001149719"/>
    </source>
</evidence>
<evidence type="ECO:0000313" key="1">
    <source>
        <dbReference type="EMBL" id="MCZ2720970.1"/>
    </source>
</evidence>
<proteinExistence type="predicted"/>
<dbReference type="RefSeq" id="WP_269123280.1">
    <property type="nucleotide sequence ID" value="NZ_JAPUBN010000011.1"/>
</dbReference>
<keyword evidence="2" id="KW-1185">Reference proteome</keyword>
<organism evidence="1 2">
    <name type="scientific">Marinomonas phaeophyticola</name>
    <dbReference type="NCBI Taxonomy" id="3004091"/>
    <lineage>
        <taxon>Bacteria</taxon>
        <taxon>Pseudomonadati</taxon>
        <taxon>Pseudomonadota</taxon>
        <taxon>Gammaproteobacteria</taxon>
        <taxon>Oceanospirillales</taxon>
        <taxon>Oceanospirillaceae</taxon>
        <taxon>Marinomonas</taxon>
    </lineage>
</organism>
<accession>A0ABT4JRG2</accession>